<dbReference type="Proteomes" id="UP000237347">
    <property type="component" value="Unassembled WGS sequence"/>
</dbReference>
<accession>A0AAW0JKW6</accession>
<evidence type="ECO:0000256" key="1">
    <source>
        <dbReference type="SAM" id="Phobius"/>
    </source>
</evidence>
<keyword evidence="3" id="KW-1185">Reference proteome</keyword>
<evidence type="ECO:0000313" key="3">
    <source>
        <dbReference type="Proteomes" id="UP000237347"/>
    </source>
</evidence>
<protein>
    <submittedName>
        <fullName evidence="2">Uncharacterized protein</fullName>
    </submittedName>
</protein>
<name>A0AAW0JKW6_QUESU</name>
<reference evidence="2 3" key="1">
    <citation type="journal article" date="2018" name="Sci. Data">
        <title>The draft genome sequence of cork oak.</title>
        <authorList>
            <person name="Ramos A.M."/>
            <person name="Usie A."/>
            <person name="Barbosa P."/>
            <person name="Barros P.M."/>
            <person name="Capote T."/>
            <person name="Chaves I."/>
            <person name="Simoes F."/>
            <person name="Abreu I."/>
            <person name="Carrasquinho I."/>
            <person name="Faro C."/>
            <person name="Guimaraes J.B."/>
            <person name="Mendonca D."/>
            <person name="Nobrega F."/>
            <person name="Rodrigues L."/>
            <person name="Saibo N.J.M."/>
            <person name="Varela M.C."/>
            <person name="Egas C."/>
            <person name="Matos J."/>
            <person name="Miguel C.M."/>
            <person name="Oliveira M.M."/>
            <person name="Ricardo C.P."/>
            <person name="Goncalves S."/>
        </authorList>
    </citation>
    <scope>NUCLEOTIDE SEQUENCE [LARGE SCALE GENOMIC DNA]</scope>
    <source>
        <strain evidence="3">cv. HL8</strain>
    </source>
</reference>
<proteinExistence type="predicted"/>
<keyword evidence="1" id="KW-1133">Transmembrane helix</keyword>
<dbReference type="EMBL" id="PKMF04000534">
    <property type="protein sequence ID" value="KAK7826904.1"/>
    <property type="molecule type" value="Genomic_DNA"/>
</dbReference>
<keyword evidence="1" id="KW-0472">Membrane</keyword>
<evidence type="ECO:0000313" key="2">
    <source>
        <dbReference type="EMBL" id="KAK7826904.1"/>
    </source>
</evidence>
<organism evidence="2 3">
    <name type="scientific">Quercus suber</name>
    <name type="common">Cork oak</name>
    <dbReference type="NCBI Taxonomy" id="58331"/>
    <lineage>
        <taxon>Eukaryota</taxon>
        <taxon>Viridiplantae</taxon>
        <taxon>Streptophyta</taxon>
        <taxon>Embryophyta</taxon>
        <taxon>Tracheophyta</taxon>
        <taxon>Spermatophyta</taxon>
        <taxon>Magnoliopsida</taxon>
        <taxon>eudicotyledons</taxon>
        <taxon>Gunneridae</taxon>
        <taxon>Pentapetalae</taxon>
        <taxon>rosids</taxon>
        <taxon>fabids</taxon>
        <taxon>Fagales</taxon>
        <taxon>Fagaceae</taxon>
        <taxon>Quercus</taxon>
    </lineage>
</organism>
<sequence>MKCLRNSSRLNSSLTFGYAKNFPKVVVFLPSAFIIHVWTEALNVAGVDPTSELKNPEKLYHKIWNE</sequence>
<comment type="caution">
    <text evidence="2">The sequence shown here is derived from an EMBL/GenBank/DDBJ whole genome shotgun (WGS) entry which is preliminary data.</text>
</comment>
<dbReference type="AlphaFoldDB" id="A0AAW0JKW6"/>
<keyword evidence="1" id="KW-0812">Transmembrane</keyword>
<feature type="transmembrane region" description="Helical" evidence="1">
    <location>
        <begin position="21"/>
        <end position="39"/>
    </location>
</feature>
<gene>
    <name evidence="2" type="ORF">CFP56_031634</name>
</gene>